<evidence type="ECO:0000313" key="1">
    <source>
        <dbReference type="EMBL" id="JAD60386.1"/>
    </source>
</evidence>
<sequence length="8" mass="900">MAILSLRP</sequence>
<reference evidence="1" key="1">
    <citation type="submission" date="2014-09" db="EMBL/GenBank/DDBJ databases">
        <authorList>
            <person name="Magalhaes I.L.F."/>
            <person name="Oliveira U."/>
            <person name="Santos F.R."/>
            <person name="Vidigal T.H.D.A."/>
            <person name="Brescovit A.D."/>
            <person name="Santos A.J."/>
        </authorList>
    </citation>
    <scope>NUCLEOTIDE SEQUENCE</scope>
    <source>
        <tissue evidence="1">Shoot tissue taken approximately 20 cm above the soil surface</tissue>
    </source>
</reference>
<dbReference type="EMBL" id="GBRH01237509">
    <property type="protein sequence ID" value="JAD60386.1"/>
    <property type="molecule type" value="Transcribed_RNA"/>
</dbReference>
<name>A0A0A9BAM3_ARUDO</name>
<organism evidence="1">
    <name type="scientific">Arundo donax</name>
    <name type="common">Giant reed</name>
    <name type="synonym">Donax arundinaceus</name>
    <dbReference type="NCBI Taxonomy" id="35708"/>
    <lineage>
        <taxon>Eukaryota</taxon>
        <taxon>Viridiplantae</taxon>
        <taxon>Streptophyta</taxon>
        <taxon>Embryophyta</taxon>
        <taxon>Tracheophyta</taxon>
        <taxon>Spermatophyta</taxon>
        <taxon>Magnoliopsida</taxon>
        <taxon>Liliopsida</taxon>
        <taxon>Poales</taxon>
        <taxon>Poaceae</taxon>
        <taxon>PACMAD clade</taxon>
        <taxon>Arundinoideae</taxon>
        <taxon>Arundineae</taxon>
        <taxon>Arundo</taxon>
    </lineage>
</organism>
<reference evidence="1" key="2">
    <citation type="journal article" date="2015" name="Data Brief">
        <title>Shoot transcriptome of the giant reed, Arundo donax.</title>
        <authorList>
            <person name="Barrero R.A."/>
            <person name="Guerrero F.D."/>
            <person name="Moolhuijzen P."/>
            <person name="Goolsby J.A."/>
            <person name="Tidwell J."/>
            <person name="Bellgard S.E."/>
            <person name="Bellgard M.I."/>
        </authorList>
    </citation>
    <scope>NUCLEOTIDE SEQUENCE</scope>
    <source>
        <tissue evidence="1">Shoot tissue taken approximately 20 cm above the soil surface</tissue>
    </source>
</reference>
<protein>
    <submittedName>
        <fullName evidence="1">Uncharacterized protein</fullName>
    </submittedName>
</protein>
<proteinExistence type="predicted"/>
<accession>A0A0A9BAM3</accession>